<dbReference type="InterPro" id="IPR042204">
    <property type="entry name" value="2Fe-2S-bd_N"/>
</dbReference>
<evidence type="ECO:0000256" key="2">
    <source>
        <dbReference type="SAM" id="MobiDB-lite"/>
    </source>
</evidence>
<evidence type="ECO:0000313" key="4">
    <source>
        <dbReference type="Proteomes" id="UP000516373"/>
    </source>
</evidence>
<proteinExistence type="predicted"/>
<feature type="region of interest" description="Disordered" evidence="2">
    <location>
        <begin position="89"/>
        <end position="194"/>
    </location>
</feature>
<dbReference type="AlphaFoldDB" id="A0A7G1NNR2"/>
<reference evidence="3 4" key="1">
    <citation type="journal article" date="2014" name="Int. J. Syst. Evol. Microbiol.">
        <title>Complete genome sequence of Corynebacterium casei LMG S-19264T (=DSM 44701T), isolated from a smear-ripened cheese.</title>
        <authorList>
            <consortium name="US DOE Joint Genome Institute (JGI-PGF)"/>
            <person name="Walter F."/>
            <person name="Albersmeier A."/>
            <person name="Kalinowski J."/>
            <person name="Ruckert C."/>
        </authorList>
    </citation>
    <scope>NUCLEOTIDE SEQUENCE [LARGE SCALE GENOMIC DNA]</scope>
    <source>
        <strain evidence="3 4">JCM 4255</strain>
    </source>
</reference>
<organism evidence="3 4">
    <name type="scientific">Streptomyces tuirus</name>
    <dbReference type="NCBI Taxonomy" id="68278"/>
    <lineage>
        <taxon>Bacteria</taxon>
        <taxon>Bacillati</taxon>
        <taxon>Actinomycetota</taxon>
        <taxon>Actinomycetes</taxon>
        <taxon>Kitasatosporales</taxon>
        <taxon>Streptomycetaceae</taxon>
        <taxon>Streptomyces</taxon>
    </lineage>
</organism>
<dbReference type="InterPro" id="IPR036010">
    <property type="entry name" value="2Fe-2S_ferredoxin-like_sf"/>
</dbReference>
<dbReference type="SUPFAM" id="SSF54292">
    <property type="entry name" value="2Fe-2S ferredoxin-like"/>
    <property type="match status" value="1"/>
</dbReference>
<evidence type="ECO:0008006" key="5">
    <source>
        <dbReference type="Google" id="ProtNLM"/>
    </source>
</evidence>
<sequence length="194" mass="19657">MNPLEPAGAGPGPAFTVTFDGRPVAALPGQTVAAVLWSAGVTSWRSTRGQGRPRGVFCGIGVCFDCLVTVNGRPNQRACLIPVRPGDEIGTQEGTGHGERGLRGAPGRGDMGAEGDTGRGERVRQGGTGHHGDTCTPGDSGHEEMGPKGGTGREEMRTQGGTNPGEIGTQGGTDHGEMRTQGGGTGNEEARGGD</sequence>
<dbReference type="GO" id="GO:0016491">
    <property type="term" value="F:oxidoreductase activity"/>
    <property type="evidence" value="ECO:0007669"/>
    <property type="project" value="UniProtKB-KW"/>
</dbReference>
<dbReference type="KEGG" id="stui:GCM10017668_60240"/>
<dbReference type="Gene3D" id="3.10.20.440">
    <property type="entry name" value="2Fe-2S iron-sulphur cluster binding domain, sarcosine oxidase, alpha subunit, N-terminal domain"/>
    <property type="match status" value="1"/>
</dbReference>
<dbReference type="EMBL" id="AP023439">
    <property type="protein sequence ID" value="BCL24181.1"/>
    <property type="molecule type" value="Genomic_DNA"/>
</dbReference>
<evidence type="ECO:0000256" key="1">
    <source>
        <dbReference type="ARBA" id="ARBA00023002"/>
    </source>
</evidence>
<gene>
    <name evidence="3" type="ORF">GCM10017668_60240</name>
</gene>
<evidence type="ECO:0000313" key="3">
    <source>
        <dbReference type="EMBL" id="BCL24181.1"/>
    </source>
</evidence>
<keyword evidence="1" id="KW-0560">Oxidoreductase</keyword>
<name>A0A7G1NNR2_9ACTN</name>
<dbReference type="GO" id="GO:0051536">
    <property type="term" value="F:iron-sulfur cluster binding"/>
    <property type="evidence" value="ECO:0007669"/>
    <property type="project" value="InterPro"/>
</dbReference>
<protein>
    <recommendedName>
        <fullName evidence="5">Proline dehydrogenase</fullName>
    </recommendedName>
</protein>
<feature type="compositionally biased region" description="Basic and acidic residues" evidence="2">
    <location>
        <begin position="140"/>
        <end position="157"/>
    </location>
</feature>
<dbReference type="Pfam" id="PF13510">
    <property type="entry name" value="Fer2_4"/>
    <property type="match status" value="1"/>
</dbReference>
<accession>A0A7G1NNR2</accession>
<dbReference type="Proteomes" id="UP000516373">
    <property type="component" value="Chromosome"/>
</dbReference>